<organism evidence="2 4">
    <name type="scientific">Adineta steineri</name>
    <dbReference type="NCBI Taxonomy" id="433720"/>
    <lineage>
        <taxon>Eukaryota</taxon>
        <taxon>Metazoa</taxon>
        <taxon>Spiralia</taxon>
        <taxon>Gnathifera</taxon>
        <taxon>Rotifera</taxon>
        <taxon>Eurotatoria</taxon>
        <taxon>Bdelloidea</taxon>
        <taxon>Adinetida</taxon>
        <taxon>Adinetidae</taxon>
        <taxon>Adineta</taxon>
    </lineage>
</organism>
<comment type="caution">
    <text evidence="2">The sequence shown here is derived from an EMBL/GenBank/DDBJ whole genome shotgun (WGS) entry which is preliminary data.</text>
</comment>
<evidence type="ECO:0000313" key="4">
    <source>
        <dbReference type="Proteomes" id="UP000663832"/>
    </source>
</evidence>
<keyword evidence="4" id="KW-1185">Reference proteome</keyword>
<dbReference type="Proteomes" id="UP000663832">
    <property type="component" value="Unassembled WGS sequence"/>
</dbReference>
<feature type="non-terminal residue" evidence="2">
    <location>
        <position position="1"/>
    </location>
</feature>
<protein>
    <submittedName>
        <fullName evidence="2">Uncharacterized protein</fullName>
    </submittedName>
</protein>
<dbReference type="EMBL" id="CAJNOI010001049">
    <property type="protein sequence ID" value="CAF1377034.1"/>
    <property type="molecule type" value="Genomic_DNA"/>
</dbReference>
<dbReference type="AlphaFoldDB" id="A0A816B6K8"/>
<dbReference type="EMBL" id="CAJNOM010001443">
    <property type="protein sequence ID" value="CAF1608108.1"/>
    <property type="molecule type" value="Genomic_DNA"/>
</dbReference>
<evidence type="ECO:0000313" key="3">
    <source>
        <dbReference type="EMBL" id="CAF1608108.1"/>
    </source>
</evidence>
<proteinExistence type="predicted"/>
<gene>
    <name evidence="1" type="ORF">BJG266_LOCUS36354</name>
    <name evidence="2" type="ORF">QVE165_LOCUS53359</name>
    <name evidence="3" type="ORF">QVE165_LOCUS53642</name>
</gene>
<dbReference type="EMBL" id="CAJNOM010001394">
    <property type="protein sequence ID" value="CAF1606175.1"/>
    <property type="molecule type" value="Genomic_DNA"/>
</dbReference>
<evidence type="ECO:0000313" key="2">
    <source>
        <dbReference type="EMBL" id="CAF1606175.1"/>
    </source>
</evidence>
<accession>A0A816B6K8</accession>
<name>A0A816B6K8_9BILA</name>
<dbReference type="OrthoDB" id="10192310at2759"/>
<evidence type="ECO:0000313" key="1">
    <source>
        <dbReference type="EMBL" id="CAF1377034.1"/>
    </source>
</evidence>
<sequence length="78" mass="8318">PPQPQYISPPQQDLSSSPYSALAPQLQAAPIPQAQPSNNSQPDPMCFPVCCCIQQIVCDALGMPTTVSHCQQVLIQIG</sequence>
<reference evidence="2" key="1">
    <citation type="submission" date="2021-02" db="EMBL/GenBank/DDBJ databases">
        <authorList>
            <person name="Nowell W R."/>
        </authorList>
    </citation>
    <scope>NUCLEOTIDE SEQUENCE</scope>
</reference>
<dbReference type="Proteomes" id="UP000663877">
    <property type="component" value="Unassembled WGS sequence"/>
</dbReference>